<keyword evidence="9" id="KW-0067">ATP-binding</keyword>
<evidence type="ECO:0000256" key="8">
    <source>
        <dbReference type="ARBA" id="ARBA00022777"/>
    </source>
</evidence>
<organism evidence="15 16">
    <name type="scientific">Macrococcoides goetzii</name>
    <dbReference type="NCBI Taxonomy" id="1891097"/>
    <lineage>
        <taxon>Bacteria</taxon>
        <taxon>Bacillati</taxon>
        <taxon>Bacillota</taxon>
        <taxon>Bacilli</taxon>
        <taxon>Bacillales</taxon>
        <taxon>Staphylococcaceae</taxon>
        <taxon>Macrococcoides</taxon>
    </lineage>
</organism>
<dbReference type="CDD" id="cd00075">
    <property type="entry name" value="HATPase"/>
    <property type="match status" value="1"/>
</dbReference>
<keyword evidence="12" id="KW-1133">Transmembrane helix</keyword>
<keyword evidence="7" id="KW-0547">Nucleotide-binding</keyword>
<dbReference type="SMART" id="SM00388">
    <property type="entry name" value="HisKA"/>
    <property type="match status" value="1"/>
</dbReference>
<dbReference type="AlphaFoldDB" id="A0A2G5NP40"/>
<keyword evidence="5" id="KW-0597">Phosphoprotein</keyword>
<dbReference type="GO" id="GO:0004721">
    <property type="term" value="F:phosphoprotein phosphatase activity"/>
    <property type="evidence" value="ECO:0007669"/>
    <property type="project" value="TreeGrafter"/>
</dbReference>
<reference evidence="15 16" key="1">
    <citation type="journal article" date="2018" name="Front. Microbiol.">
        <title>Description and Comparative Genomics of Macrococcus caseolyticus subsp. hominis subsp. nov., Macrococcus goetzii sp. nov., Macrococcus epidermidis sp. nov., and Macrococcus bohemicus sp. nov., Novel Macrococci From Human Clinical Material With Virulence Potential and Suspected Uptake of Foreign DNA by Natural Transformation.</title>
        <authorList>
            <person name="Maslanova I."/>
            <person name="Wertheimer Z."/>
            <person name="Sedlacek I."/>
            <person name="Svec P."/>
            <person name="Indrakova A."/>
            <person name="Kovarovic V."/>
            <person name="Schumann P."/>
            <person name="Sproer C."/>
            <person name="Kralova S."/>
            <person name="Sedo O."/>
            <person name="Kristofova L."/>
            <person name="Vrbovska V."/>
            <person name="Fuzik T."/>
            <person name="Petras P."/>
            <person name="Zdrahal Z."/>
            <person name="Ruzickova V."/>
            <person name="Doskar J."/>
            <person name="Pantucek R."/>
        </authorList>
    </citation>
    <scope>NUCLEOTIDE SEQUENCE [LARGE SCALE GENOMIC DNA]</scope>
    <source>
        <strain evidence="15 16">CCM 4927</strain>
    </source>
</reference>
<dbReference type="InterPro" id="IPR036890">
    <property type="entry name" value="HATPase_C_sf"/>
</dbReference>
<dbReference type="Proteomes" id="UP000229523">
    <property type="component" value="Unassembled WGS sequence"/>
</dbReference>
<comment type="subcellular location">
    <subcellularLocation>
        <location evidence="2">Cell membrane</location>
        <topology evidence="2">Multi-pass membrane protein</topology>
    </subcellularLocation>
</comment>
<dbReference type="InterPro" id="IPR003594">
    <property type="entry name" value="HATPase_dom"/>
</dbReference>
<dbReference type="CDD" id="cd06225">
    <property type="entry name" value="HAMP"/>
    <property type="match status" value="1"/>
</dbReference>
<dbReference type="FunFam" id="1.10.287.130:FF:000001">
    <property type="entry name" value="Two-component sensor histidine kinase"/>
    <property type="match status" value="1"/>
</dbReference>
<dbReference type="InterPro" id="IPR036097">
    <property type="entry name" value="HisK_dim/P_sf"/>
</dbReference>
<keyword evidence="4" id="KW-1003">Cell membrane</keyword>
<evidence type="ECO:0000256" key="11">
    <source>
        <dbReference type="ARBA" id="ARBA00023136"/>
    </source>
</evidence>
<proteinExistence type="predicted"/>
<evidence type="ECO:0000256" key="7">
    <source>
        <dbReference type="ARBA" id="ARBA00022741"/>
    </source>
</evidence>
<dbReference type="InterPro" id="IPR050351">
    <property type="entry name" value="BphY/WalK/GraS-like"/>
</dbReference>
<evidence type="ECO:0000259" key="14">
    <source>
        <dbReference type="PROSITE" id="PS50885"/>
    </source>
</evidence>
<sequence length="571" mass="65490">MISFKSKLLLILTTVIVVSFLLLGTLLYLTLAKQFIDGDKAGLTKDAKIFEAYVSGDKRVEDLIHEYEKSYNSSILILDKDQHIIYKTSGISKHEFDRFITKYTLENKDKVNYRYDGSNEKSLLRYKNKQTVYILSEIKTINDIEEIIIKYFGIGLLCMLPIIFIIVRYINKSYIQPIKEVTYASKLLSDGNYKVRVPESSVTETKDLFRSTNILARTLQNLNNEQKLQRNRLETTLQNIPSATMLVNNHGEVAIANETYINLFNKRQPITHGHYETVIKNQSIKQMIKEAIAIEKPVNDTLNITVNVHKKYFDVAVVPVLSKKRKKIEGIVIVLHDITQLKSLEQMRKDFVANVSHELKTPITSIKGFTETLIDGAKNEPETLDMFLEIILKESNRIQVLVSELLELSKIEQANHFEMTKVNLPQKVFNSVEVVHPLAEKKNIKFNLDFEKDLYVLAESSKLKQVVINLLSNAINYSYEDATITVKVYQKDRNCILEITDEGIGIAPEEQLRIFERFYRVDKARSRDSGGTGLGLAIVKHIVEVFKGEIEVESEVGVGTTFRVILKQHLY</sequence>
<evidence type="ECO:0000256" key="9">
    <source>
        <dbReference type="ARBA" id="ARBA00022840"/>
    </source>
</evidence>
<dbReference type="SMART" id="SM00387">
    <property type="entry name" value="HATPase_c"/>
    <property type="match status" value="1"/>
</dbReference>
<evidence type="ECO:0000256" key="4">
    <source>
        <dbReference type="ARBA" id="ARBA00022475"/>
    </source>
</evidence>
<dbReference type="InterPro" id="IPR004358">
    <property type="entry name" value="Sig_transdc_His_kin-like_C"/>
</dbReference>
<dbReference type="GO" id="GO:0005886">
    <property type="term" value="C:plasma membrane"/>
    <property type="evidence" value="ECO:0007669"/>
    <property type="project" value="UniProtKB-SubCell"/>
</dbReference>
<dbReference type="PROSITE" id="PS50885">
    <property type="entry name" value="HAMP"/>
    <property type="match status" value="1"/>
</dbReference>
<keyword evidence="11 12" id="KW-0472">Membrane</keyword>
<dbReference type="CDD" id="cd00082">
    <property type="entry name" value="HisKA"/>
    <property type="match status" value="1"/>
</dbReference>
<feature type="domain" description="Histidine kinase" evidence="13">
    <location>
        <begin position="354"/>
        <end position="570"/>
    </location>
</feature>
<dbReference type="Gene3D" id="3.30.565.10">
    <property type="entry name" value="Histidine kinase-like ATPase, C-terminal domain"/>
    <property type="match status" value="1"/>
</dbReference>
<dbReference type="InterPro" id="IPR003660">
    <property type="entry name" value="HAMP_dom"/>
</dbReference>
<evidence type="ECO:0000256" key="6">
    <source>
        <dbReference type="ARBA" id="ARBA00022679"/>
    </source>
</evidence>
<dbReference type="PROSITE" id="PS50109">
    <property type="entry name" value="HIS_KIN"/>
    <property type="match status" value="1"/>
</dbReference>
<dbReference type="PRINTS" id="PR00344">
    <property type="entry name" value="BCTRLSENSOR"/>
</dbReference>
<gene>
    <name evidence="15" type="ORF">BFS35_000730</name>
</gene>
<evidence type="ECO:0000313" key="15">
    <source>
        <dbReference type="EMBL" id="RAI82239.1"/>
    </source>
</evidence>
<dbReference type="InterPro" id="IPR005467">
    <property type="entry name" value="His_kinase_dom"/>
</dbReference>
<dbReference type="EMBL" id="MJBI02000001">
    <property type="protein sequence ID" value="RAI82239.1"/>
    <property type="molecule type" value="Genomic_DNA"/>
</dbReference>
<evidence type="ECO:0000256" key="1">
    <source>
        <dbReference type="ARBA" id="ARBA00000085"/>
    </source>
</evidence>
<dbReference type="Gene3D" id="6.10.340.10">
    <property type="match status" value="1"/>
</dbReference>
<evidence type="ECO:0000256" key="2">
    <source>
        <dbReference type="ARBA" id="ARBA00004651"/>
    </source>
</evidence>
<dbReference type="SUPFAM" id="SSF158472">
    <property type="entry name" value="HAMP domain-like"/>
    <property type="match status" value="1"/>
</dbReference>
<dbReference type="SUPFAM" id="SSF55874">
    <property type="entry name" value="ATPase domain of HSP90 chaperone/DNA topoisomerase II/histidine kinase"/>
    <property type="match status" value="1"/>
</dbReference>
<feature type="transmembrane region" description="Helical" evidence="12">
    <location>
        <begin position="148"/>
        <end position="170"/>
    </location>
</feature>
<keyword evidence="16" id="KW-1185">Reference proteome</keyword>
<dbReference type="Gene3D" id="3.30.450.20">
    <property type="entry name" value="PAS domain"/>
    <property type="match status" value="1"/>
</dbReference>
<dbReference type="Gene3D" id="1.10.287.130">
    <property type="match status" value="1"/>
</dbReference>
<keyword evidence="12" id="KW-0812">Transmembrane</keyword>
<keyword evidence="8" id="KW-0418">Kinase</keyword>
<evidence type="ECO:0000313" key="16">
    <source>
        <dbReference type="Proteomes" id="UP000229523"/>
    </source>
</evidence>
<evidence type="ECO:0000259" key="13">
    <source>
        <dbReference type="PROSITE" id="PS50109"/>
    </source>
</evidence>
<accession>A0A2G5NP40</accession>
<dbReference type="SUPFAM" id="SSF47384">
    <property type="entry name" value="Homodimeric domain of signal transducing histidine kinase"/>
    <property type="match status" value="1"/>
</dbReference>
<evidence type="ECO:0000256" key="12">
    <source>
        <dbReference type="SAM" id="Phobius"/>
    </source>
</evidence>
<evidence type="ECO:0000256" key="10">
    <source>
        <dbReference type="ARBA" id="ARBA00023012"/>
    </source>
</evidence>
<dbReference type="InterPro" id="IPR003661">
    <property type="entry name" value="HisK_dim/P_dom"/>
</dbReference>
<evidence type="ECO:0000256" key="5">
    <source>
        <dbReference type="ARBA" id="ARBA00022553"/>
    </source>
</evidence>
<dbReference type="Pfam" id="PF02518">
    <property type="entry name" value="HATPase_c"/>
    <property type="match status" value="1"/>
</dbReference>
<comment type="catalytic activity">
    <reaction evidence="1">
        <text>ATP + protein L-histidine = ADP + protein N-phospho-L-histidine.</text>
        <dbReference type="EC" id="2.7.13.3"/>
    </reaction>
</comment>
<dbReference type="GO" id="GO:0016036">
    <property type="term" value="P:cellular response to phosphate starvation"/>
    <property type="evidence" value="ECO:0007669"/>
    <property type="project" value="TreeGrafter"/>
</dbReference>
<protein>
    <recommendedName>
        <fullName evidence="3">histidine kinase</fullName>
        <ecNumber evidence="3">2.7.13.3</ecNumber>
    </recommendedName>
</protein>
<keyword evidence="6" id="KW-0808">Transferase</keyword>
<dbReference type="NCBIfam" id="NF046044">
    <property type="entry name" value="PnpS"/>
    <property type="match status" value="1"/>
</dbReference>
<comment type="caution">
    <text evidence="15">The sequence shown here is derived from an EMBL/GenBank/DDBJ whole genome shotgun (WGS) entry which is preliminary data.</text>
</comment>
<dbReference type="GO" id="GO:0000155">
    <property type="term" value="F:phosphorelay sensor kinase activity"/>
    <property type="evidence" value="ECO:0007669"/>
    <property type="project" value="InterPro"/>
</dbReference>
<dbReference type="PANTHER" id="PTHR45453">
    <property type="entry name" value="PHOSPHATE REGULON SENSOR PROTEIN PHOR"/>
    <property type="match status" value="1"/>
</dbReference>
<evidence type="ECO:0000256" key="3">
    <source>
        <dbReference type="ARBA" id="ARBA00012438"/>
    </source>
</evidence>
<dbReference type="RefSeq" id="WP_099579932.1">
    <property type="nucleotide sequence ID" value="NZ_MJBI02000001.1"/>
</dbReference>
<name>A0A2G5NP40_9STAP</name>
<dbReference type="Pfam" id="PF00512">
    <property type="entry name" value="HisKA"/>
    <property type="match status" value="1"/>
</dbReference>
<dbReference type="GO" id="GO:0005524">
    <property type="term" value="F:ATP binding"/>
    <property type="evidence" value="ECO:0007669"/>
    <property type="project" value="UniProtKB-KW"/>
</dbReference>
<dbReference type="EC" id="2.7.13.3" evidence="3"/>
<keyword evidence="10" id="KW-0902">Two-component regulatory system</keyword>
<dbReference type="FunFam" id="3.30.565.10:FF:000006">
    <property type="entry name" value="Sensor histidine kinase WalK"/>
    <property type="match status" value="1"/>
</dbReference>
<dbReference type="PANTHER" id="PTHR45453:SF1">
    <property type="entry name" value="PHOSPHATE REGULON SENSOR PROTEIN PHOR"/>
    <property type="match status" value="1"/>
</dbReference>
<feature type="domain" description="HAMP" evidence="14">
    <location>
        <begin position="172"/>
        <end position="224"/>
    </location>
</feature>